<organism evidence="1 2">
    <name type="scientific">Dactylosporangium darangshiense</name>
    <dbReference type="NCBI Taxonomy" id="579108"/>
    <lineage>
        <taxon>Bacteria</taxon>
        <taxon>Bacillati</taxon>
        <taxon>Actinomycetota</taxon>
        <taxon>Actinomycetes</taxon>
        <taxon>Micromonosporales</taxon>
        <taxon>Micromonosporaceae</taxon>
        <taxon>Dactylosporangium</taxon>
    </lineage>
</organism>
<dbReference type="EMBL" id="BAABAT010000008">
    <property type="protein sequence ID" value="GAA4249697.1"/>
    <property type="molecule type" value="Genomic_DNA"/>
</dbReference>
<keyword evidence="2" id="KW-1185">Reference proteome</keyword>
<comment type="caution">
    <text evidence="1">The sequence shown here is derived from an EMBL/GenBank/DDBJ whole genome shotgun (WGS) entry which is preliminary data.</text>
</comment>
<evidence type="ECO:0000313" key="1">
    <source>
        <dbReference type="EMBL" id="GAA4249697.1"/>
    </source>
</evidence>
<name>A0ABP8D8I8_9ACTN</name>
<proteinExistence type="predicted"/>
<protein>
    <submittedName>
        <fullName evidence="1">Uncharacterized protein</fullName>
    </submittedName>
</protein>
<evidence type="ECO:0000313" key="2">
    <source>
        <dbReference type="Proteomes" id="UP001500620"/>
    </source>
</evidence>
<reference evidence="2" key="1">
    <citation type="journal article" date="2019" name="Int. J. Syst. Evol. Microbiol.">
        <title>The Global Catalogue of Microorganisms (GCM) 10K type strain sequencing project: providing services to taxonomists for standard genome sequencing and annotation.</title>
        <authorList>
            <consortium name="The Broad Institute Genomics Platform"/>
            <consortium name="The Broad Institute Genome Sequencing Center for Infectious Disease"/>
            <person name="Wu L."/>
            <person name="Ma J."/>
        </authorList>
    </citation>
    <scope>NUCLEOTIDE SEQUENCE [LARGE SCALE GENOMIC DNA]</scope>
    <source>
        <strain evidence="2">JCM 17441</strain>
    </source>
</reference>
<accession>A0ABP8D8I8</accession>
<gene>
    <name evidence="1" type="ORF">GCM10022255_034840</name>
</gene>
<dbReference type="Proteomes" id="UP001500620">
    <property type="component" value="Unassembled WGS sequence"/>
</dbReference>
<dbReference type="RefSeq" id="WP_380132713.1">
    <property type="nucleotide sequence ID" value="NZ_JBHTFY010000001.1"/>
</dbReference>
<sequence length="58" mass="6532">MRGWRMTGGRLELDLHEVPAARLGIGPRLDLTVDAPPQRVARVYRALADILLDVPEQR</sequence>